<dbReference type="EMBL" id="CAJPIZ010000535">
    <property type="protein sequence ID" value="CAG2101685.1"/>
    <property type="molecule type" value="Genomic_DNA"/>
</dbReference>
<sequence>WLLESCNLGVCLNELVQLEHNDIAIQCKLKASHALFTALDSCKDGVIVILAEKEEAGVLSLLRTGFNRWLLESCNLGVCLNELVQLEHNDIAIQCKLKASHALFTALDSCKDGVIVTGPNHDIQYVNQSIEKLLGFRYEEMIGKNAYDLHRSDSFKTDIVDSINMHMNKGKVCHYIWHQIS</sequence>
<dbReference type="InterPro" id="IPR057304">
    <property type="entry name" value="PDE8-like_REC_N"/>
</dbReference>
<feature type="non-terminal residue" evidence="2">
    <location>
        <position position="181"/>
    </location>
</feature>
<dbReference type="CDD" id="cd00130">
    <property type="entry name" value="PAS"/>
    <property type="match status" value="1"/>
</dbReference>
<dbReference type="NCBIfam" id="TIGR00229">
    <property type="entry name" value="sensory_box"/>
    <property type="match status" value="1"/>
</dbReference>
<keyword evidence="3" id="KW-1185">Reference proteome</keyword>
<dbReference type="InterPro" id="IPR035965">
    <property type="entry name" value="PAS-like_dom_sf"/>
</dbReference>
<dbReference type="Pfam" id="PF23198">
    <property type="entry name" value="PDE8A_N"/>
    <property type="match status" value="1"/>
</dbReference>
<dbReference type="SUPFAM" id="SSF55785">
    <property type="entry name" value="PYP-like sensor domain (PAS domain)"/>
    <property type="match status" value="1"/>
</dbReference>
<dbReference type="PROSITE" id="PS50112">
    <property type="entry name" value="PAS"/>
    <property type="match status" value="1"/>
</dbReference>
<dbReference type="Pfam" id="PF00989">
    <property type="entry name" value="PAS"/>
    <property type="match status" value="1"/>
</dbReference>
<evidence type="ECO:0000313" key="2">
    <source>
        <dbReference type="EMBL" id="CAD7621255.1"/>
    </source>
</evidence>
<dbReference type="Gene3D" id="3.30.450.20">
    <property type="entry name" value="PAS domain"/>
    <property type="match status" value="1"/>
</dbReference>
<dbReference type="Proteomes" id="UP000759131">
    <property type="component" value="Unassembled WGS sequence"/>
</dbReference>
<dbReference type="OrthoDB" id="189220at2759"/>
<dbReference type="InterPro" id="IPR000014">
    <property type="entry name" value="PAS"/>
</dbReference>
<dbReference type="GO" id="GO:0006355">
    <property type="term" value="P:regulation of DNA-templated transcription"/>
    <property type="evidence" value="ECO:0007669"/>
    <property type="project" value="InterPro"/>
</dbReference>
<evidence type="ECO:0000313" key="3">
    <source>
        <dbReference type="Proteomes" id="UP000759131"/>
    </source>
</evidence>
<evidence type="ECO:0000259" key="1">
    <source>
        <dbReference type="PROSITE" id="PS50112"/>
    </source>
</evidence>
<dbReference type="EMBL" id="OC855110">
    <property type="protein sequence ID" value="CAD7621255.1"/>
    <property type="molecule type" value="Genomic_DNA"/>
</dbReference>
<proteinExistence type="predicted"/>
<reference evidence="2" key="1">
    <citation type="submission" date="2020-11" db="EMBL/GenBank/DDBJ databases">
        <authorList>
            <person name="Tran Van P."/>
        </authorList>
    </citation>
    <scope>NUCLEOTIDE SEQUENCE</scope>
</reference>
<dbReference type="SMART" id="SM00091">
    <property type="entry name" value="PAS"/>
    <property type="match status" value="1"/>
</dbReference>
<gene>
    <name evidence="2" type="ORF">OSB1V03_LOCUS1727</name>
</gene>
<name>A0A7R9PUE6_9ACAR</name>
<accession>A0A7R9PUE6</accession>
<protein>
    <recommendedName>
        <fullName evidence="1">PAS domain-containing protein</fullName>
    </recommendedName>
</protein>
<dbReference type="InterPro" id="IPR013767">
    <property type="entry name" value="PAS_fold"/>
</dbReference>
<dbReference type="AlphaFoldDB" id="A0A7R9PUE6"/>
<feature type="domain" description="PAS" evidence="1">
    <location>
        <begin position="99"/>
        <end position="145"/>
    </location>
</feature>
<organism evidence="2">
    <name type="scientific">Medioppia subpectinata</name>
    <dbReference type="NCBI Taxonomy" id="1979941"/>
    <lineage>
        <taxon>Eukaryota</taxon>
        <taxon>Metazoa</taxon>
        <taxon>Ecdysozoa</taxon>
        <taxon>Arthropoda</taxon>
        <taxon>Chelicerata</taxon>
        <taxon>Arachnida</taxon>
        <taxon>Acari</taxon>
        <taxon>Acariformes</taxon>
        <taxon>Sarcoptiformes</taxon>
        <taxon>Oribatida</taxon>
        <taxon>Brachypylina</taxon>
        <taxon>Oppioidea</taxon>
        <taxon>Oppiidae</taxon>
        <taxon>Medioppia</taxon>
    </lineage>
</organism>